<dbReference type="InterPro" id="IPR047205">
    <property type="entry name" value="RMP1"/>
</dbReference>
<sequence length="435" mass="46021">MATENRYQQALDALAPLEPLLAGFARRNKNQHRRARWWASFGMLRRDGAKLMVDLVGAAGSKAARAAAAAVVTSTSSSSSVPAATSKGPTSAKPARSRTYEDQHLVDRANQRARWTRDVLVPKCYIQFSQLTADNQFATLGVVLLGALAQVHAACCMIAGPSPAEAAMATEEHGKQSIVEHRAGNPLLTAPAGRNTGGGASSTIGSSSAATAGQAAEGRKIARPAGDDDKSAFGQPTSRAGGGGGVISHEDAARGGVAAASTSKTRPTTSAPATDAQRAKHSDDTESSSSSSEQWHGKTTTDTRQENKEKLLKRKREKVAAEAVLPGKASREEESSATKSKGFSEGEAGSTPRTTDSEGRAKKKIKKMDVKDSFQVEEEQQQEKPRTKVKKKDLKDCEAGSVGNEDPSKKDKQKKKKKKAGGGRDEFDSLFSSLF</sequence>
<evidence type="ECO:0000313" key="4">
    <source>
        <dbReference type="Proteomes" id="UP000070501"/>
    </source>
</evidence>
<dbReference type="PANTHER" id="PTHR37792">
    <property type="entry name" value="RIBONUCLEASE MRP PROTEIN SUBUNIT RMP1"/>
    <property type="match status" value="1"/>
</dbReference>
<dbReference type="GO" id="GO:0000172">
    <property type="term" value="C:ribonuclease MRP complex"/>
    <property type="evidence" value="ECO:0007669"/>
    <property type="project" value="InterPro"/>
</dbReference>
<feature type="region of interest" description="Disordered" evidence="1">
    <location>
        <begin position="186"/>
        <end position="435"/>
    </location>
</feature>
<dbReference type="InParanoid" id="A0A136JK81"/>
<dbReference type="GO" id="GO:0000294">
    <property type="term" value="P:nuclear-transcribed mRNA catabolic process, RNase MRP-dependent"/>
    <property type="evidence" value="ECO:0007669"/>
    <property type="project" value="TreeGrafter"/>
</dbReference>
<dbReference type="OrthoDB" id="5414547at2759"/>
<dbReference type="GO" id="GO:0042134">
    <property type="term" value="F:rRNA primary transcript binding"/>
    <property type="evidence" value="ECO:0007669"/>
    <property type="project" value="InterPro"/>
</dbReference>
<feature type="compositionally biased region" description="Polar residues" evidence="1">
    <location>
        <begin position="260"/>
        <end position="272"/>
    </location>
</feature>
<proteinExistence type="predicted"/>
<organism evidence="3 4">
    <name type="scientific">Microdochium bolleyi</name>
    <dbReference type="NCBI Taxonomy" id="196109"/>
    <lineage>
        <taxon>Eukaryota</taxon>
        <taxon>Fungi</taxon>
        <taxon>Dikarya</taxon>
        <taxon>Ascomycota</taxon>
        <taxon>Pezizomycotina</taxon>
        <taxon>Sordariomycetes</taxon>
        <taxon>Xylariomycetidae</taxon>
        <taxon>Xylariales</taxon>
        <taxon>Microdochiaceae</taxon>
        <taxon>Microdochium</taxon>
    </lineage>
</organism>
<dbReference type="CDD" id="cd22573">
    <property type="entry name" value="RMP1_RBD"/>
    <property type="match status" value="1"/>
</dbReference>
<dbReference type="PANTHER" id="PTHR37792:SF1">
    <property type="entry name" value="RIBONUCLEASE MRP PROTEIN SUBUNIT RMP1"/>
    <property type="match status" value="1"/>
</dbReference>
<keyword evidence="4" id="KW-1185">Reference proteome</keyword>
<name>A0A136JK81_9PEZI</name>
<dbReference type="EMBL" id="KQ964245">
    <property type="protein sequence ID" value="KXJ97537.1"/>
    <property type="molecule type" value="Genomic_DNA"/>
</dbReference>
<evidence type="ECO:0000256" key="1">
    <source>
        <dbReference type="SAM" id="MobiDB-lite"/>
    </source>
</evidence>
<evidence type="ECO:0000313" key="3">
    <source>
        <dbReference type="EMBL" id="KXJ97537.1"/>
    </source>
</evidence>
<feature type="compositionally biased region" description="Basic residues" evidence="1">
    <location>
        <begin position="411"/>
        <end position="421"/>
    </location>
</feature>
<reference evidence="4" key="1">
    <citation type="submission" date="2016-02" db="EMBL/GenBank/DDBJ databases">
        <title>Draft genome sequence of Microdochium bolleyi, a fungal endophyte of beachgrass.</title>
        <authorList>
            <consortium name="DOE Joint Genome Institute"/>
            <person name="David A.S."/>
            <person name="May G."/>
            <person name="Haridas S."/>
            <person name="Lim J."/>
            <person name="Wang M."/>
            <person name="Labutti K."/>
            <person name="Lipzen A."/>
            <person name="Barry K."/>
            <person name="Grigoriev I.V."/>
        </authorList>
    </citation>
    <scope>NUCLEOTIDE SEQUENCE [LARGE SCALE GENOMIC DNA]</scope>
    <source>
        <strain evidence="4">J235TASD1</strain>
    </source>
</reference>
<feature type="compositionally biased region" description="Basic and acidic residues" evidence="1">
    <location>
        <begin position="295"/>
        <end position="310"/>
    </location>
</feature>
<feature type="compositionally biased region" description="Basic and acidic residues" evidence="1">
    <location>
        <begin position="217"/>
        <end position="231"/>
    </location>
</feature>
<gene>
    <name evidence="3" type="ORF">Micbo1qcDRAFT_191984</name>
</gene>
<feature type="compositionally biased region" description="Low complexity" evidence="1">
    <location>
        <begin position="201"/>
        <end position="216"/>
    </location>
</feature>
<evidence type="ECO:0000259" key="2">
    <source>
        <dbReference type="Pfam" id="PF20945"/>
    </source>
</evidence>
<dbReference type="InterPro" id="IPR047204">
    <property type="entry name" value="RMP1_RBD"/>
</dbReference>
<dbReference type="Pfam" id="PF20945">
    <property type="entry name" value="RMP1"/>
    <property type="match status" value="1"/>
</dbReference>
<dbReference type="GO" id="GO:0000466">
    <property type="term" value="P:maturation of 5.8S rRNA from tricistronic rRNA transcript (SSU-rRNA, 5.8S rRNA, LSU-rRNA)"/>
    <property type="evidence" value="ECO:0007669"/>
    <property type="project" value="TreeGrafter"/>
</dbReference>
<dbReference type="STRING" id="196109.A0A136JK81"/>
<feature type="region of interest" description="Disordered" evidence="1">
    <location>
        <begin position="78"/>
        <end position="101"/>
    </location>
</feature>
<protein>
    <recommendedName>
        <fullName evidence="2">RNase MRP protein 1 RNA binding domain-containing protein</fullName>
    </recommendedName>
</protein>
<feature type="domain" description="RNase MRP protein 1 RNA binding" evidence="2">
    <location>
        <begin position="21"/>
        <end position="150"/>
    </location>
</feature>
<dbReference type="Proteomes" id="UP000070501">
    <property type="component" value="Unassembled WGS sequence"/>
</dbReference>
<accession>A0A136JK81</accession>
<dbReference type="AlphaFoldDB" id="A0A136JK81"/>